<evidence type="ECO:0000313" key="9">
    <source>
        <dbReference type="EMBL" id="MBH9578316.1"/>
    </source>
</evidence>
<name>A0A931J2H1_9BURK</name>
<dbReference type="InterPro" id="IPR005073">
    <property type="entry name" value="Peptidase_M74"/>
</dbReference>
<comment type="caution">
    <text evidence="9">The sequence shown here is derived from an EMBL/GenBank/DDBJ whole genome shotgun (WGS) entry which is preliminary data.</text>
</comment>
<organism evidence="9 10">
    <name type="scientific">Inhella proteolytica</name>
    <dbReference type="NCBI Taxonomy" id="2795029"/>
    <lineage>
        <taxon>Bacteria</taxon>
        <taxon>Pseudomonadati</taxon>
        <taxon>Pseudomonadota</taxon>
        <taxon>Betaproteobacteria</taxon>
        <taxon>Burkholderiales</taxon>
        <taxon>Sphaerotilaceae</taxon>
        <taxon>Inhella</taxon>
    </lineage>
</organism>
<dbReference type="Pfam" id="PF03411">
    <property type="entry name" value="Peptidase_M74"/>
    <property type="match status" value="1"/>
</dbReference>
<keyword evidence="10" id="KW-1185">Reference proteome</keyword>
<evidence type="ECO:0000256" key="2">
    <source>
        <dbReference type="ARBA" id="ARBA00022723"/>
    </source>
</evidence>
<sequence length="221" mass="24590">MRPLLLALSLFTAVPALAGSQCHGTVAQGRIEGAVQLPLDGPNFRAYSTLAATLGRTHVHEQVAAVLARSFERLQSERPELQFVYGETGKEKGGPMPPHRTHQNGLSVDLFVPVRDAQGRSVPLPTPLSQRFGYDIEFDAQGRWQDYRIDFEALAAWLRALHDAAQAQNAPLVRVILEPAYQARVIAIDPGLKELPWMKGRPWVRHDEHVHLDFGVACRPR</sequence>
<keyword evidence="4" id="KW-0574">Periplasm</keyword>
<dbReference type="GO" id="GO:0006508">
    <property type="term" value="P:proteolysis"/>
    <property type="evidence" value="ECO:0007669"/>
    <property type="project" value="UniProtKB-KW"/>
</dbReference>
<dbReference type="RefSeq" id="WP_198112086.1">
    <property type="nucleotide sequence ID" value="NZ_JAEDAK010000011.1"/>
</dbReference>
<evidence type="ECO:0000256" key="4">
    <source>
        <dbReference type="ARBA" id="ARBA00022764"/>
    </source>
</evidence>
<feature type="chain" id="PRO_5037411923" evidence="8">
    <location>
        <begin position="19"/>
        <end position="221"/>
    </location>
</feature>
<evidence type="ECO:0000256" key="5">
    <source>
        <dbReference type="ARBA" id="ARBA00022801"/>
    </source>
</evidence>
<evidence type="ECO:0000256" key="1">
    <source>
        <dbReference type="ARBA" id="ARBA00022670"/>
    </source>
</evidence>
<keyword evidence="2" id="KW-0479">Metal-binding</keyword>
<dbReference type="GO" id="GO:0046872">
    <property type="term" value="F:metal ion binding"/>
    <property type="evidence" value="ECO:0007669"/>
    <property type="project" value="UniProtKB-KW"/>
</dbReference>
<keyword evidence="7" id="KW-0482">Metalloprotease</keyword>
<gene>
    <name evidence="9" type="ORF">I7X39_15605</name>
</gene>
<dbReference type="EMBL" id="JAEDAK010000011">
    <property type="protein sequence ID" value="MBH9578316.1"/>
    <property type="molecule type" value="Genomic_DNA"/>
</dbReference>
<evidence type="ECO:0000256" key="3">
    <source>
        <dbReference type="ARBA" id="ARBA00022729"/>
    </source>
</evidence>
<accession>A0A931J2H1</accession>
<protein>
    <submittedName>
        <fullName evidence="9">Penicillin-insensitive murein endopeptidase</fullName>
    </submittedName>
</protein>
<keyword evidence="6" id="KW-0862">Zinc</keyword>
<dbReference type="SUPFAM" id="SSF55166">
    <property type="entry name" value="Hedgehog/DD-peptidase"/>
    <property type="match status" value="1"/>
</dbReference>
<evidence type="ECO:0000256" key="6">
    <source>
        <dbReference type="ARBA" id="ARBA00022833"/>
    </source>
</evidence>
<keyword evidence="5" id="KW-0378">Hydrolase</keyword>
<reference evidence="9" key="1">
    <citation type="submission" date="2020-12" db="EMBL/GenBank/DDBJ databases">
        <title>The genome sequence of Inhella sp. 1Y17.</title>
        <authorList>
            <person name="Liu Y."/>
        </authorList>
    </citation>
    <scope>NUCLEOTIDE SEQUENCE</scope>
    <source>
        <strain evidence="9">1Y17</strain>
    </source>
</reference>
<dbReference type="GO" id="GO:0030288">
    <property type="term" value="C:outer membrane-bounded periplasmic space"/>
    <property type="evidence" value="ECO:0007669"/>
    <property type="project" value="InterPro"/>
</dbReference>
<evidence type="ECO:0000256" key="8">
    <source>
        <dbReference type="SAM" id="SignalP"/>
    </source>
</evidence>
<dbReference type="Gene3D" id="3.30.1380.10">
    <property type="match status" value="1"/>
</dbReference>
<evidence type="ECO:0000313" key="10">
    <source>
        <dbReference type="Proteomes" id="UP000613266"/>
    </source>
</evidence>
<dbReference type="InterPro" id="IPR009045">
    <property type="entry name" value="Zn_M74/Hedgehog-like"/>
</dbReference>
<keyword evidence="1" id="KW-0645">Protease</keyword>
<dbReference type="AlphaFoldDB" id="A0A931J2H1"/>
<feature type="signal peptide" evidence="8">
    <location>
        <begin position="1"/>
        <end position="18"/>
    </location>
</feature>
<dbReference type="Proteomes" id="UP000613266">
    <property type="component" value="Unassembled WGS sequence"/>
</dbReference>
<dbReference type="GO" id="GO:0008237">
    <property type="term" value="F:metallopeptidase activity"/>
    <property type="evidence" value="ECO:0007669"/>
    <property type="project" value="UniProtKB-KW"/>
</dbReference>
<proteinExistence type="predicted"/>
<evidence type="ECO:0000256" key="7">
    <source>
        <dbReference type="ARBA" id="ARBA00023049"/>
    </source>
</evidence>
<keyword evidence="3 8" id="KW-0732">Signal</keyword>
<dbReference type="GO" id="GO:0004252">
    <property type="term" value="F:serine-type endopeptidase activity"/>
    <property type="evidence" value="ECO:0007669"/>
    <property type="project" value="InterPro"/>
</dbReference>